<proteinExistence type="predicted"/>
<dbReference type="EMBL" id="MUJZ01016248">
    <property type="protein sequence ID" value="OTF80864.1"/>
    <property type="molecule type" value="Genomic_DNA"/>
</dbReference>
<dbReference type="OrthoDB" id="6494017at2759"/>
<sequence length="115" mass="13516">MLKIIKCDDAHEQPQQQQSNDPSRCMEFEVNEINAITYLNNGTRFIVIGNDYWLLNIDRKELPTIQNKRPIIDLISTEWRPRLEKLLQTIETVDTETNRSEIDLAENNQFRIDAA</sequence>
<feature type="non-terminal residue" evidence="1">
    <location>
        <position position="115"/>
    </location>
</feature>
<organism evidence="1 2">
    <name type="scientific">Euroglyphus maynei</name>
    <name type="common">Mayne's house dust mite</name>
    <dbReference type="NCBI Taxonomy" id="6958"/>
    <lineage>
        <taxon>Eukaryota</taxon>
        <taxon>Metazoa</taxon>
        <taxon>Ecdysozoa</taxon>
        <taxon>Arthropoda</taxon>
        <taxon>Chelicerata</taxon>
        <taxon>Arachnida</taxon>
        <taxon>Acari</taxon>
        <taxon>Acariformes</taxon>
        <taxon>Sarcoptiformes</taxon>
        <taxon>Astigmata</taxon>
        <taxon>Psoroptidia</taxon>
        <taxon>Analgoidea</taxon>
        <taxon>Pyroglyphidae</taxon>
        <taxon>Pyroglyphinae</taxon>
        <taxon>Euroglyphus</taxon>
    </lineage>
</organism>
<comment type="caution">
    <text evidence="1">The sequence shown here is derived from an EMBL/GenBank/DDBJ whole genome shotgun (WGS) entry which is preliminary data.</text>
</comment>
<protein>
    <submittedName>
        <fullName evidence="1">Uncharacterized protein</fullName>
    </submittedName>
</protein>
<accession>A0A1Y3BLI2</accession>
<evidence type="ECO:0000313" key="2">
    <source>
        <dbReference type="Proteomes" id="UP000194236"/>
    </source>
</evidence>
<name>A0A1Y3BLI2_EURMA</name>
<evidence type="ECO:0000313" key="1">
    <source>
        <dbReference type="EMBL" id="OTF80864.1"/>
    </source>
</evidence>
<keyword evidence="2" id="KW-1185">Reference proteome</keyword>
<gene>
    <name evidence="1" type="ORF">BLA29_012930</name>
</gene>
<reference evidence="1 2" key="1">
    <citation type="submission" date="2017-03" db="EMBL/GenBank/DDBJ databases">
        <title>Genome Survey of Euroglyphus maynei.</title>
        <authorList>
            <person name="Arlian L.G."/>
            <person name="Morgan M.S."/>
            <person name="Rider S.D."/>
        </authorList>
    </citation>
    <scope>NUCLEOTIDE SEQUENCE [LARGE SCALE GENOMIC DNA]</scope>
    <source>
        <strain evidence="1">Arlian Lab</strain>
        <tissue evidence="1">Whole body</tissue>
    </source>
</reference>
<dbReference type="Proteomes" id="UP000194236">
    <property type="component" value="Unassembled WGS sequence"/>
</dbReference>
<dbReference type="AlphaFoldDB" id="A0A1Y3BLI2"/>